<reference evidence="7 8" key="1">
    <citation type="submission" date="2023-12" db="EMBL/GenBank/DDBJ databases">
        <title>Baltic Sea Cyanobacteria.</title>
        <authorList>
            <person name="Delbaje E."/>
            <person name="Fewer D.P."/>
            <person name="Shishido T.K."/>
        </authorList>
    </citation>
    <scope>NUCLEOTIDE SEQUENCE [LARGE SCALE GENOMIC DNA]</scope>
    <source>
        <strain evidence="7 8">UHCC 0139</strain>
    </source>
</reference>
<sequence>MIRFSALDERLMAPKPAAATPLGWRCFQLGLFLLASSAFLGGLALLLALILGSRGRRSVLADRANVVLLVAAVLMVLGCFRAASNELAWLGMGNWLPFFWGFWGFQVYLGTPAARRRVALALVAGTVPVILTGLGQLWWGWSGPFQWLGGLIIWHIKAGGNPPERLAGLFDYANIAGAWMVLAWPLTLAALMEAGLGWRRRGVVLVIAAGLVAAVFLTDSRNAWGALLLAVPVVAGPGSWLWLLPVLLVVLAVIGLSTLPWVPAAPQELARQVVPEAIWGRLIDLEHGGQRPLAITRLAQWQVALGLIAERPWLGWGAAAFSIIYPMRTGFWHGHPHNLPIDLALSHGVPVAVLVVGLVLWLLGRAGWLGMAGGSLFDRAWWAATLVLVALHATDIPLYDSRVNVAGWVLLAGLRCYRQPAPPAGA</sequence>
<feature type="domain" description="O-antigen ligase-related" evidence="6">
    <location>
        <begin position="208"/>
        <end position="355"/>
    </location>
</feature>
<keyword evidence="4 5" id="KW-0472">Membrane</keyword>
<proteinExistence type="predicted"/>
<feature type="transmembrane region" description="Helical" evidence="5">
    <location>
        <begin position="344"/>
        <end position="364"/>
    </location>
</feature>
<comment type="caution">
    <text evidence="7">The sequence shown here is derived from an EMBL/GenBank/DDBJ whole genome shotgun (WGS) entry which is preliminary data.</text>
</comment>
<comment type="subcellular location">
    <subcellularLocation>
        <location evidence="1">Membrane</location>
        <topology evidence="1">Multi-pass membrane protein</topology>
    </subcellularLocation>
</comment>
<evidence type="ECO:0000256" key="2">
    <source>
        <dbReference type="ARBA" id="ARBA00022692"/>
    </source>
</evidence>
<evidence type="ECO:0000256" key="3">
    <source>
        <dbReference type="ARBA" id="ARBA00022989"/>
    </source>
</evidence>
<dbReference type="PANTHER" id="PTHR37422:SF13">
    <property type="entry name" value="LIPOPOLYSACCHARIDE BIOSYNTHESIS PROTEIN PA4999-RELATED"/>
    <property type="match status" value="1"/>
</dbReference>
<feature type="transmembrane region" description="Helical" evidence="5">
    <location>
        <begin position="95"/>
        <end position="111"/>
    </location>
</feature>
<dbReference type="InterPro" id="IPR051533">
    <property type="entry name" value="WaaL-like"/>
</dbReference>
<dbReference type="GO" id="GO:0016874">
    <property type="term" value="F:ligase activity"/>
    <property type="evidence" value="ECO:0007669"/>
    <property type="project" value="UniProtKB-KW"/>
</dbReference>
<keyword evidence="2 5" id="KW-0812">Transmembrane</keyword>
<feature type="transmembrane region" description="Helical" evidence="5">
    <location>
        <begin position="172"/>
        <end position="191"/>
    </location>
</feature>
<feature type="transmembrane region" description="Helical" evidence="5">
    <location>
        <begin position="29"/>
        <end position="52"/>
    </location>
</feature>
<dbReference type="Pfam" id="PF04932">
    <property type="entry name" value="Wzy_C"/>
    <property type="match status" value="1"/>
</dbReference>
<evidence type="ECO:0000256" key="4">
    <source>
        <dbReference type="ARBA" id="ARBA00023136"/>
    </source>
</evidence>
<feature type="transmembrane region" description="Helical" evidence="5">
    <location>
        <begin position="64"/>
        <end position="83"/>
    </location>
</feature>
<feature type="transmembrane region" description="Helical" evidence="5">
    <location>
        <begin position="313"/>
        <end position="332"/>
    </location>
</feature>
<keyword evidence="3 5" id="KW-1133">Transmembrane helix</keyword>
<evidence type="ECO:0000259" key="6">
    <source>
        <dbReference type="Pfam" id="PF04932"/>
    </source>
</evidence>
<feature type="transmembrane region" description="Helical" evidence="5">
    <location>
        <begin position="203"/>
        <end position="220"/>
    </location>
</feature>
<feature type="transmembrane region" description="Helical" evidence="5">
    <location>
        <begin position="118"/>
        <end position="139"/>
    </location>
</feature>
<evidence type="ECO:0000256" key="1">
    <source>
        <dbReference type="ARBA" id="ARBA00004141"/>
    </source>
</evidence>
<keyword evidence="8" id="KW-1185">Reference proteome</keyword>
<accession>A0ABU5RQT8</accession>
<dbReference type="Proteomes" id="UP001304461">
    <property type="component" value="Unassembled WGS sequence"/>
</dbReference>
<dbReference type="EMBL" id="JAYGHX010000001">
    <property type="protein sequence ID" value="MEA5390111.1"/>
    <property type="molecule type" value="Genomic_DNA"/>
</dbReference>
<dbReference type="InterPro" id="IPR007016">
    <property type="entry name" value="O-antigen_ligase-rel_domated"/>
</dbReference>
<dbReference type="RefSeq" id="WP_323304227.1">
    <property type="nucleotide sequence ID" value="NZ_JAYGHX010000001.1"/>
</dbReference>
<evidence type="ECO:0000313" key="7">
    <source>
        <dbReference type="EMBL" id="MEA5390111.1"/>
    </source>
</evidence>
<name>A0ABU5RQT8_9CYAN</name>
<keyword evidence="7" id="KW-0436">Ligase</keyword>
<dbReference type="PANTHER" id="PTHR37422">
    <property type="entry name" value="TEICHURONIC ACID BIOSYNTHESIS PROTEIN TUAE"/>
    <property type="match status" value="1"/>
</dbReference>
<gene>
    <name evidence="7" type="ORF">VB738_02435</name>
</gene>
<evidence type="ECO:0000313" key="8">
    <source>
        <dbReference type="Proteomes" id="UP001304461"/>
    </source>
</evidence>
<feature type="transmembrane region" description="Helical" evidence="5">
    <location>
        <begin position="240"/>
        <end position="262"/>
    </location>
</feature>
<evidence type="ECO:0000256" key="5">
    <source>
        <dbReference type="SAM" id="Phobius"/>
    </source>
</evidence>
<protein>
    <submittedName>
        <fullName evidence="7">O-antigen ligase family protein</fullName>
    </submittedName>
</protein>
<organism evidence="7 8">
    <name type="scientific">Cyanobium gracile UHCC 0139</name>
    <dbReference type="NCBI Taxonomy" id="3110308"/>
    <lineage>
        <taxon>Bacteria</taxon>
        <taxon>Bacillati</taxon>
        <taxon>Cyanobacteriota</taxon>
        <taxon>Cyanophyceae</taxon>
        <taxon>Synechococcales</taxon>
        <taxon>Prochlorococcaceae</taxon>
        <taxon>Cyanobium</taxon>
    </lineage>
</organism>